<proteinExistence type="predicted"/>
<keyword evidence="4 5" id="KW-0067">ATP-binding</keyword>
<dbReference type="PROSITE" id="PS00107">
    <property type="entry name" value="PROTEIN_KINASE_ATP"/>
    <property type="match status" value="1"/>
</dbReference>
<dbReference type="Gene3D" id="1.10.510.10">
    <property type="entry name" value="Transferase(Phosphotransferase) domain 1"/>
    <property type="match status" value="1"/>
</dbReference>
<dbReference type="Proteomes" id="UP001596548">
    <property type="component" value="Unassembled WGS sequence"/>
</dbReference>
<evidence type="ECO:0000313" key="9">
    <source>
        <dbReference type="Proteomes" id="UP001596548"/>
    </source>
</evidence>
<feature type="region of interest" description="Disordered" evidence="6">
    <location>
        <begin position="301"/>
        <end position="372"/>
    </location>
</feature>
<feature type="binding site" evidence="5">
    <location>
        <position position="45"/>
    </location>
    <ligand>
        <name>ATP</name>
        <dbReference type="ChEBI" id="CHEBI:30616"/>
    </ligand>
</feature>
<reference evidence="9" key="1">
    <citation type="journal article" date="2019" name="Int. J. Syst. Evol. Microbiol.">
        <title>The Global Catalogue of Microorganisms (GCM) 10K type strain sequencing project: providing services to taxonomists for standard genome sequencing and annotation.</title>
        <authorList>
            <consortium name="The Broad Institute Genomics Platform"/>
            <consortium name="The Broad Institute Genome Sequencing Center for Infectious Disease"/>
            <person name="Wu L."/>
            <person name="Ma J."/>
        </authorList>
    </citation>
    <scope>NUCLEOTIDE SEQUENCE [LARGE SCALE GENOMIC DNA]</scope>
    <source>
        <strain evidence="9">XZYJT-10</strain>
    </source>
</reference>
<dbReference type="EMBL" id="JBHTBJ010000022">
    <property type="protein sequence ID" value="MFC7277373.1"/>
    <property type="molecule type" value="Genomic_DNA"/>
</dbReference>
<dbReference type="PROSITE" id="PS50011">
    <property type="entry name" value="PROTEIN_KINASE_DOM"/>
    <property type="match status" value="1"/>
</dbReference>
<evidence type="ECO:0000313" key="8">
    <source>
        <dbReference type="EMBL" id="MFC7277373.1"/>
    </source>
</evidence>
<sequence>MTTRPLRPGDPRRLGDYRLLGRLGEGGMGTVFLGRDPEGRPVAVKAIRPEHANNSEFRARFRSEVERARQVPSFCTAAVLDAGTDEVTPYLVVEYVEGPSLQEVVEERGPMAPGDLHSVAVGVAAALTAIHGAGVIHRDLKPSNVLLSLGLPKVIDFGIARALEATTKHTRPGRWVGTVDYMAPERLDPDVGPITPAADIFAWGGVIVFAGTGRNPFYGDTPVATAAQILTKAPELRGVPASLVELVSQAFAKDPGDRPTANELLQKLLAVNVPHTGPKPRRTGGRFDSRELLEHVIAEGPQPAPATLIGPAHFNGSADYNGRDQFHNPAEYNGSAKANASAKAGGRSPSRSDRAPRRGDRSPKRRATSATRLVTRPLTYAIGALMLASVAVATVAYARTNGDQEPAKDPGPQTKVATATTSALRGPSFADPLTAPGRFRETVAESGSCTYRGGQLRAHVKGRSTFQCPGPEDAFTGNQSISVRVELASADACAMVWFRYHGDRGYQLTACADHVELEELNGALLNSLGRTSSTALTPGTPHDLDIVISNQHAVVSVDGNGGLVEGAVTDPDLATGRIQLGVTNTGAGSAAEVSFANIEARTG</sequence>
<evidence type="ECO:0000256" key="5">
    <source>
        <dbReference type="PROSITE-ProRule" id="PRU10141"/>
    </source>
</evidence>
<evidence type="ECO:0000259" key="7">
    <source>
        <dbReference type="PROSITE" id="PS50011"/>
    </source>
</evidence>
<dbReference type="Pfam" id="PF00069">
    <property type="entry name" value="Pkinase"/>
    <property type="match status" value="1"/>
</dbReference>
<dbReference type="CDD" id="cd14014">
    <property type="entry name" value="STKc_PknB_like"/>
    <property type="match status" value="1"/>
</dbReference>
<keyword evidence="2 5" id="KW-0547">Nucleotide-binding</keyword>
<comment type="caution">
    <text evidence="8">The sequence shown here is derived from an EMBL/GenBank/DDBJ whole genome shotgun (WGS) entry which is preliminary data.</text>
</comment>
<dbReference type="InterPro" id="IPR000719">
    <property type="entry name" value="Prot_kinase_dom"/>
</dbReference>
<organism evidence="8 9">
    <name type="scientific">Paractinoplanes rhizophilus</name>
    <dbReference type="NCBI Taxonomy" id="1416877"/>
    <lineage>
        <taxon>Bacteria</taxon>
        <taxon>Bacillati</taxon>
        <taxon>Actinomycetota</taxon>
        <taxon>Actinomycetes</taxon>
        <taxon>Micromonosporales</taxon>
        <taxon>Micromonosporaceae</taxon>
        <taxon>Paractinoplanes</taxon>
    </lineage>
</organism>
<evidence type="ECO:0000256" key="4">
    <source>
        <dbReference type="ARBA" id="ARBA00022840"/>
    </source>
</evidence>
<dbReference type="PANTHER" id="PTHR43289:SF34">
    <property type="entry name" value="SERINE_THREONINE-PROTEIN KINASE YBDM-RELATED"/>
    <property type="match status" value="1"/>
</dbReference>
<dbReference type="SMART" id="SM00220">
    <property type="entry name" value="S_TKc"/>
    <property type="match status" value="1"/>
</dbReference>
<dbReference type="Gene3D" id="2.60.120.560">
    <property type="entry name" value="Exo-inulinase, domain 1"/>
    <property type="match status" value="1"/>
</dbReference>
<feature type="compositionally biased region" description="Low complexity" evidence="6">
    <location>
        <begin position="333"/>
        <end position="349"/>
    </location>
</feature>
<dbReference type="RefSeq" id="WP_378972879.1">
    <property type="nucleotide sequence ID" value="NZ_JBHTBJ010000022.1"/>
</dbReference>
<dbReference type="PANTHER" id="PTHR43289">
    <property type="entry name" value="MITOGEN-ACTIVATED PROTEIN KINASE KINASE KINASE 20-RELATED"/>
    <property type="match status" value="1"/>
</dbReference>
<keyword evidence="9" id="KW-1185">Reference proteome</keyword>
<dbReference type="Gene3D" id="3.30.200.20">
    <property type="entry name" value="Phosphorylase Kinase, domain 1"/>
    <property type="match status" value="1"/>
</dbReference>
<accession>A0ABW2HVY6</accession>
<feature type="domain" description="Protein kinase" evidence="7">
    <location>
        <begin position="17"/>
        <end position="269"/>
    </location>
</feature>
<dbReference type="InterPro" id="IPR008271">
    <property type="entry name" value="Ser/Thr_kinase_AS"/>
</dbReference>
<evidence type="ECO:0000256" key="3">
    <source>
        <dbReference type="ARBA" id="ARBA00022777"/>
    </source>
</evidence>
<feature type="compositionally biased region" description="Basic and acidic residues" evidence="6">
    <location>
        <begin position="350"/>
        <end position="362"/>
    </location>
</feature>
<protein>
    <submittedName>
        <fullName evidence="8">Serine/threonine-protein kinase</fullName>
        <ecNumber evidence="8">2.7.11.1</ecNumber>
    </submittedName>
</protein>
<dbReference type="GO" id="GO:0004674">
    <property type="term" value="F:protein serine/threonine kinase activity"/>
    <property type="evidence" value="ECO:0007669"/>
    <property type="project" value="UniProtKB-EC"/>
</dbReference>
<evidence type="ECO:0000256" key="1">
    <source>
        <dbReference type="ARBA" id="ARBA00022679"/>
    </source>
</evidence>
<gene>
    <name evidence="8" type="ORF">ACFQS1_25555</name>
</gene>
<evidence type="ECO:0000256" key="2">
    <source>
        <dbReference type="ARBA" id="ARBA00022741"/>
    </source>
</evidence>
<keyword evidence="3 8" id="KW-0418">Kinase</keyword>
<dbReference type="EC" id="2.7.11.1" evidence="8"/>
<keyword evidence="1 8" id="KW-0808">Transferase</keyword>
<name>A0ABW2HVY6_9ACTN</name>
<dbReference type="InterPro" id="IPR011009">
    <property type="entry name" value="Kinase-like_dom_sf"/>
</dbReference>
<dbReference type="PROSITE" id="PS00108">
    <property type="entry name" value="PROTEIN_KINASE_ST"/>
    <property type="match status" value="1"/>
</dbReference>
<evidence type="ECO:0000256" key="6">
    <source>
        <dbReference type="SAM" id="MobiDB-lite"/>
    </source>
</evidence>
<dbReference type="InterPro" id="IPR017441">
    <property type="entry name" value="Protein_kinase_ATP_BS"/>
</dbReference>
<dbReference type="SUPFAM" id="SSF56112">
    <property type="entry name" value="Protein kinase-like (PK-like)"/>
    <property type="match status" value="1"/>
</dbReference>